<evidence type="ECO:0000313" key="2">
    <source>
        <dbReference type="Proteomes" id="UP000000268"/>
    </source>
</evidence>
<reference evidence="1 2" key="1">
    <citation type="journal article" date="2008" name="Proc. Natl. Acad. Sci. U.S.A.">
        <title>Niche adaptation and genome expansion in the chlorophyll d-producing cyanobacterium Acaryochloris marina.</title>
        <authorList>
            <person name="Swingley W.D."/>
            <person name="Chen M."/>
            <person name="Cheung P.C."/>
            <person name="Conrad A.L."/>
            <person name="Dejesa L.C."/>
            <person name="Hao J."/>
            <person name="Honchak B.M."/>
            <person name="Karbach L.E."/>
            <person name="Kurdoglu A."/>
            <person name="Lahiri S."/>
            <person name="Mastrian S.D."/>
            <person name="Miyashita H."/>
            <person name="Page L."/>
            <person name="Ramakrishna P."/>
            <person name="Satoh S."/>
            <person name="Sattley W.M."/>
            <person name="Shimada Y."/>
            <person name="Taylor H.L."/>
            <person name="Tomo T."/>
            <person name="Tsuchiya T."/>
            <person name="Wang Z.T."/>
            <person name="Raymond J."/>
            <person name="Mimuro M."/>
            <person name="Blankenship R.E."/>
            <person name="Touchman J.W."/>
        </authorList>
    </citation>
    <scope>NUCLEOTIDE SEQUENCE [LARGE SCALE GENOMIC DNA]</scope>
    <source>
        <strain evidence="2">MBIC 11017</strain>
    </source>
</reference>
<dbReference type="Proteomes" id="UP000000268">
    <property type="component" value="Chromosome"/>
</dbReference>
<dbReference type="KEGG" id="amr:AM1_4188"/>
<dbReference type="EMBL" id="CP000828">
    <property type="protein sequence ID" value="ABW29168.1"/>
    <property type="molecule type" value="Genomic_DNA"/>
</dbReference>
<name>B0CBQ0_ACAM1</name>
<dbReference type="HOGENOM" id="CLU_2217207_0_0_3"/>
<organism evidence="1 2">
    <name type="scientific">Acaryochloris marina (strain MBIC 11017)</name>
    <dbReference type="NCBI Taxonomy" id="329726"/>
    <lineage>
        <taxon>Bacteria</taxon>
        <taxon>Bacillati</taxon>
        <taxon>Cyanobacteriota</taxon>
        <taxon>Cyanophyceae</taxon>
        <taxon>Acaryochloridales</taxon>
        <taxon>Acaryochloridaceae</taxon>
        <taxon>Acaryochloris</taxon>
    </lineage>
</organism>
<evidence type="ECO:0000313" key="1">
    <source>
        <dbReference type="EMBL" id="ABW29168.1"/>
    </source>
</evidence>
<protein>
    <submittedName>
        <fullName evidence="1">Uncharacterized protein</fullName>
    </submittedName>
</protein>
<proteinExistence type="predicted"/>
<dbReference type="AlphaFoldDB" id="B0CBQ0"/>
<accession>B0CBQ0</accession>
<sequence length="106" mass="11928">MGMGDHEMLGNRVYQSMSASTLHGKRHVRETLNVLEQAYTSGLDKGNFELAGYALVVKCYNLFCLGRELSKVKQAILQAICTLDDCTIRTLLVEHIRPWLIPSQNC</sequence>
<dbReference type="eggNOG" id="COG3899">
    <property type="taxonomic scope" value="Bacteria"/>
</dbReference>
<keyword evidence="2" id="KW-1185">Reference proteome</keyword>
<gene>
    <name evidence="1" type="ordered locus">AM1_4188</name>
</gene>